<feature type="transmembrane region" description="Helical" evidence="1">
    <location>
        <begin position="70"/>
        <end position="92"/>
    </location>
</feature>
<reference evidence="2" key="1">
    <citation type="submission" date="2021-05" db="EMBL/GenBank/DDBJ databases">
        <authorList>
            <person name="Alioto T."/>
            <person name="Alioto T."/>
            <person name="Gomez Garrido J."/>
        </authorList>
    </citation>
    <scope>NUCLEOTIDE SEQUENCE</scope>
</reference>
<name>A0A8D8WUK8_9HEMI</name>
<protein>
    <submittedName>
        <fullName evidence="2">Uncharacterized protein</fullName>
    </submittedName>
</protein>
<dbReference type="AlphaFoldDB" id="A0A8D8WUK8"/>
<keyword evidence="1" id="KW-0812">Transmembrane</keyword>
<dbReference type="EMBL" id="HBUF01224966">
    <property type="protein sequence ID" value="CAG6671015.1"/>
    <property type="molecule type" value="Transcribed_RNA"/>
</dbReference>
<evidence type="ECO:0000313" key="2">
    <source>
        <dbReference type="EMBL" id="CAG6671015.1"/>
    </source>
</evidence>
<accession>A0A8D8WUK8</accession>
<keyword evidence="1" id="KW-0472">Membrane</keyword>
<organism evidence="2">
    <name type="scientific">Cacopsylla melanoneura</name>
    <dbReference type="NCBI Taxonomy" id="428564"/>
    <lineage>
        <taxon>Eukaryota</taxon>
        <taxon>Metazoa</taxon>
        <taxon>Ecdysozoa</taxon>
        <taxon>Arthropoda</taxon>
        <taxon>Hexapoda</taxon>
        <taxon>Insecta</taxon>
        <taxon>Pterygota</taxon>
        <taxon>Neoptera</taxon>
        <taxon>Paraneoptera</taxon>
        <taxon>Hemiptera</taxon>
        <taxon>Sternorrhyncha</taxon>
        <taxon>Psylloidea</taxon>
        <taxon>Psyllidae</taxon>
        <taxon>Psyllinae</taxon>
        <taxon>Cacopsylla</taxon>
    </lineage>
</organism>
<keyword evidence="1" id="KW-1133">Transmembrane helix</keyword>
<proteinExistence type="predicted"/>
<sequence length="130" mass="15263">MMVYNFSVSNEAINHSLSDKPFTKRETFSHSQHYLIELFYFIQIKAQSNACKLSTHGLGLIKTNLLTRGLFIFLVLFWVLCVFYFSCLWAAERARHTSISRSEAPLYITPSISIFSAGWWKLKWNFRARR</sequence>
<evidence type="ECO:0000256" key="1">
    <source>
        <dbReference type="SAM" id="Phobius"/>
    </source>
</evidence>